<evidence type="ECO:0000256" key="1">
    <source>
        <dbReference type="SAM" id="SignalP"/>
    </source>
</evidence>
<evidence type="ECO:0000313" key="3">
    <source>
        <dbReference type="EMBL" id="KOO51596.1"/>
    </source>
</evidence>
<protein>
    <recommendedName>
        <fullName evidence="2">YhfM-like domain-containing protein</fullName>
    </recommendedName>
</protein>
<name>A0A0M0LKS8_9BACL</name>
<gene>
    <name evidence="3" type="ORF">AMD00_03765</name>
</gene>
<keyword evidence="1" id="KW-0732">Signal</keyword>
<dbReference type="InterPro" id="IPR058780">
    <property type="entry name" value="YhfM-like_dom"/>
</dbReference>
<evidence type="ECO:0000259" key="2">
    <source>
        <dbReference type="Pfam" id="PF26353"/>
    </source>
</evidence>
<dbReference type="Proteomes" id="UP000036867">
    <property type="component" value="Unassembled WGS sequence"/>
</dbReference>
<proteinExistence type="predicted"/>
<dbReference type="RefSeq" id="WP_053415740.1">
    <property type="nucleotide sequence ID" value="NZ_LILB01000001.1"/>
</dbReference>
<feature type="chain" id="PRO_5005603458" description="YhfM-like domain-containing protein" evidence="1">
    <location>
        <begin position="25"/>
        <end position="142"/>
    </location>
</feature>
<dbReference type="Pfam" id="PF26353">
    <property type="entry name" value="YhfM"/>
    <property type="match status" value="1"/>
</dbReference>
<comment type="caution">
    <text evidence="3">The sequence shown here is derived from an EMBL/GenBank/DDBJ whole genome shotgun (WGS) entry which is preliminary data.</text>
</comment>
<dbReference type="GeneID" id="301135223"/>
<organism evidence="3 4">
    <name type="scientific">Viridibacillus arvi</name>
    <dbReference type="NCBI Taxonomy" id="263475"/>
    <lineage>
        <taxon>Bacteria</taxon>
        <taxon>Bacillati</taxon>
        <taxon>Bacillota</taxon>
        <taxon>Bacilli</taxon>
        <taxon>Bacillales</taxon>
        <taxon>Caryophanaceae</taxon>
        <taxon>Viridibacillus</taxon>
    </lineage>
</organism>
<keyword evidence="4" id="KW-1185">Reference proteome</keyword>
<dbReference type="AlphaFoldDB" id="A0A0M0LKS8"/>
<dbReference type="PROSITE" id="PS51257">
    <property type="entry name" value="PROKAR_LIPOPROTEIN"/>
    <property type="match status" value="1"/>
</dbReference>
<evidence type="ECO:0000313" key="4">
    <source>
        <dbReference type="Proteomes" id="UP000036867"/>
    </source>
</evidence>
<dbReference type="PATRIC" id="fig|263475.3.peg.1133"/>
<reference evidence="4" key="1">
    <citation type="submission" date="2015-08" db="EMBL/GenBank/DDBJ databases">
        <title>Fjat-10028 dsm 16317.</title>
        <authorList>
            <person name="Liu B."/>
            <person name="Wang J."/>
            <person name="Zhu Y."/>
            <person name="Liu G."/>
            <person name="Chen Q."/>
            <person name="Chen Z."/>
            <person name="Lan J."/>
            <person name="Che J."/>
            <person name="Ge C."/>
            <person name="Shi H."/>
            <person name="Pan Z."/>
            <person name="Liu X."/>
        </authorList>
    </citation>
    <scope>NUCLEOTIDE SEQUENCE [LARGE SCALE GENOMIC DNA]</scope>
    <source>
        <strain evidence="4">DSM 16317</strain>
    </source>
</reference>
<dbReference type="OrthoDB" id="1911879at2"/>
<feature type="signal peptide" evidence="1">
    <location>
        <begin position="1"/>
        <end position="24"/>
    </location>
</feature>
<dbReference type="EMBL" id="LILB01000001">
    <property type="protein sequence ID" value="KOO51596.1"/>
    <property type="molecule type" value="Genomic_DNA"/>
</dbReference>
<feature type="domain" description="YhfM-like" evidence="2">
    <location>
        <begin position="40"/>
        <end position="137"/>
    </location>
</feature>
<accession>A0A0M0LKS8</accession>
<sequence length="142" mass="16452">MKLTKTLLFSLAMLLFVITGCSNGKVDLGEKIEVDKRIGNENEYEEFKEITDSKQVQKVKDILDEIDWENAKVDMERPADYNFLFQFKSDKMSAKAVLYEIWISPNKDKVEVVRGDNQYVQLNEEDSTNLFEILTGEKLSDL</sequence>